<dbReference type="Pfam" id="PF01529">
    <property type="entry name" value="DHHC"/>
    <property type="match status" value="1"/>
</dbReference>
<dbReference type="InterPro" id="IPR001594">
    <property type="entry name" value="Palmitoyltrfase_DHHC"/>
</dbReference>
<dbReference type="PANTHER" id="PTHR22883">
    <property type="entry name" value="ZINC FINGER DHHC DOMAIN CONTAINING PROTEIN"/>
    <property type="match status" value="1"/>
</dbReference>
<dbReference type="PROSITE" id="PS50216">
    <property type="entry name" value="DHHC"/>
    <property type="match status" value="1"/>
</dbReference>
<dbReference type="GO" id="GO:0005794">
    <property type="term" value="C:Golgi apparatus"/>
    <property type="evidence" value="ECO:0007669"/>
    <property type="project" value="TreeGrafter"/>
</dbReference>
<proteinExistence type="inferred from homology"/>
<evidence type="ECO:0000256" key="2">
    <source>
        <dbReference type="ARBA" id="ARBA00008574"/>
    </source>
</evidence>
<keyword evidence="4 8" id="KW-0812">Transmembrane</keyword>
<evidence type="ECO:0000256" key="7">
    <source>
        <dbReference type="ARBA" id="ARBA00023315"/>
    </source>
</evidence>
<dbReference type="GO" id="GO:0016020">
    <property type="term" value="C:membrane"/>
    <property type="evidence" value="ECO:0007669"/>
    <property type="project" value="UniProtKB-SubCell"/>
</dbReference>
<evidence type="ECO:0000313" key="10">
    <source>
        <dbReference type="EMBL" id="WZN65149.1"/>
    </source>
</evidence>
<evidence type="ECO:0000256" key="8">
    <source>
        <dbReference type="RuleBase" id="RU079119"/>
    </source>
</evidence>
<dbReference type="AlphaFoldDB" id="A0AAX4PHE7"/>
<gene>
    <name evidence="10" type="ORF">HKI87_11g67060</name>
</gene>
<keyword evidence="3 8" id="KW-0808">Transferase</keyword>
<dbReference type="Proteomes" id="UP001472866">
    <property type="component" value="Chromosome 11"/>
</dbReference>
<comment type="domain">
    <text evidence="8">The DHHC domain is required for palmitoyltransferase activity.</text>
</comment>
<protein>
    <recommendedName>
        <fullName evidence="8">S-acyltransferase</fullName>
        <ecNumber evidence="8">2.3.1.225</ecNumber>
    </recommendedName>
    <alternativeName>
        <fullName evidence="8">Palmitoyltransferase</fullName>
    </alternativeName>
</protein>
<organism evidence="10 11">
    <name type="scientific">Chloropicon roscoffensis</name>
    <dbReference type="NCBI Taxonomy" id="1461544"/>
    <lineage>
        <taxon>Eukaryota</taxon>
        <taxon>Viridiplantae</taxon>
        <taxon>Chlorophyta</taxon>
        <taxon>Chloropicophyceae</taxon>
        <taxon>Chloropicales</taxon>
        <taxon>Chloropicaceae</taxon>
        <taxon>Chloropicon</taxon>
    </lineage>
</organism>
<evidence type="ECO:0000256" key="1">
    <source>
        <dbReference type="ARBA" id="ARBA00004141"/>
    </source>
</evidence>
<dbReference type="GO" id="GO:0005783">
    <property type="term" value="C:endoplasmic reticulum"/>
    <property type="evidence" value="ECO:0007669"/>
    <property type="project" value="TreeGrafter"/>
</dbReference>
<feature type="transmembrane region" description="Helical" evidence="8">
    <location>
        <begin position="139"/>
        <end position="162"/>
    </location>
</feature>
<evidence type="ECO:0000256" key="5">
    <source>
        <dbReference type="ARBA" id="ARBA00022989"/>
    </source>
</evidence>
<comment type="similarity">
    <text evidence="2 8">Belongs to the DHHC palmitoyltransferase family.</text>
</comment>
<feature type="transmembrane region" description="Helical" evidence="8">
    <location>
        <begin position="190"/>
        <end position="218"/>
    </location>
</feature>
<dbReference type="EMBL" id="CP151511">
    <property type="protein sequence ID" value="WZN65149.1"/>
    <property type="molecule type" value="Genomic_DNA"/>
</dbReference>
<keyword evidence="5 8" id="KW-1133">Transmembrane helix</keyword>
<accession>A0AAX4PHE7</accession>
<feature type="transmembrane region" description="Helical" evidence="8">
    <location>
        <begin position="53"/>
        <end position="76"/>
    </location>
</feature>
<keyword evidence="7 8" id="KW-0012">Acyltransferase</keyword>
<feature type="domain" description="Palmitoyltransferase DHHC" evidence="9">
    <location>
        <begin position="92"/>
        <end position="227"/>
    </location>
</feature>
<dbReference type="InterPro" id="IPR039859">
    <property type="entry name" value="PFA4/ZDH16/20/ERF2-like"/>
</dbReference>
<comment type="subcellular location">
    <subcellularLocation>
        <location evidence="1">Membrane</location>
        <topology evidence="1">Multi-pass membrane protein</topology>
    </subcellularLocation>
</comment>
<sequence length="318" mass="35442">MGTRVKPPFSRVNGLQWPLNVWQLGASFVFILQTLLFLVYICPYEDISEPFGCFLVSFCSFTTAGTLALFVPTSYIDPGDNSRTKTSDSEELTRYCGHCEAKVHETSRHCTKCNKCVIGLDHHCKWLNTCIGSKNYTPFIFLVGTCLLHVTTQLWASTYFLLETVVSEESSRQKLHDSHVMSPSMTNFRIALGVNIFLCCLLLMVIGELFTFHVILIYKNITTYDFIMASRAMFKAGKLKGATICATCCGCCTKRNKVAPGVGPQDAAAGPKPKSKFQINICTLISFEADDVNRWTGGSTSVKRVQKQNDRQLAFTPV</sequence>
<evidence type="ECO:0000313" key="11">
    <source>
        <dbReference type="Proteomes" id="UP001472866"/>
    </source>
</evidence>
<evidence type="ECO:0000256" key="3">
    <source>
        <dbReference type="ARBA" id="ARBA00022679"/>
    </source>
</evidence>
<reference evidence="10 11" key="1">
    <citation type="submission" date="2024-03" db="EMBL/GenBank/DDBJ databases">
        <title>Complete genome sequence of the green alga Chloropicon roscoffensis RCC1871.</title>
        <authorList>
            <person name="Lemieux C."/>
            <person name="Pombert J.-F."/>
            <person name="Otis C."/>
            <person name="Turmel M."/>
        </authorList>
    </citation>
    <scope>NUCLEOTIDE SEQUENCE [LARGE SCALE GENOMIC DNA]</scope>
    <source>
        <strain evidence="10 11">RCC1871</strain>
    </source>
</reference>
<keyword evidence="11" id="KW-1185">Reference proteome</keyword>
<comment type="catalytic activity">
    <reaction evidence="8">
        <text>L-cysteinyl-[protein] + hexadecanoyl-CoA = S-hexadecanoyl-L-cysteinyl-[protein] + CoA</text>
        <dbReference type="Rhea" id="RHEA:36683"/>
        <dbReference type="Rhea" id="RHEA-COMP:10131"/>
        <dbReference type="Rhea" id="RHEA-COMP:11032"/>
        <dbReference type="ChEBI" id="CHEBI:29950"/>
        <dbReference type="ChEBI" id="CHEBI:57287"/>
        <dbReference type="ChEBI" id="CHEBI:57379"/>
        <dbReference type="ChEBI" id="CHEBI:74151"/>
        <dbReference type="EC" id="2.3.1.225"/>
    </reaction>
</comment>
<evidence type="ECO:0000256" key="6">
    <source>
        <dbReference type="ARBA" id="ARBA00023136"/>
    </source>
</evidence>
<evidence type="ECO:0000259" key="9">
    <source>
        <dbReference type="Pfam" id="PF01529"/>
    </source>
</evidence>
<keyword evidence="6 8" id="KW-0472">Membrane</keyword>
<dbReference type="GO" id="GO:0006612">
    <property type="term" value="P:protein targeting to membrane"/>
    <property type="evidence" value="ECO:0007669"/>
    <property type="project" value="TreeGrafter"/>
</dbReference>
<evidence type="ECO:0000256" key="4">
    <source>
        <dbReference type="ARBA" id="ARBA00022692"/>
    </source>
</evidence>
<dbReference type="EC" id="2.3.1.225" evidence="8"/>
<name>A0AAX4PHE7_9CHLO</name>
<feature type="transmembrane region" description="Helical" evidence="8">
    <location>
        <begin position="20"/>
        <end position="41"/>
    </location>
</feature>
<dbReference type="GO" id="GO:0019706">
    <property type="term" value="F:protein-cysteine S-palmitoyltransferase activity"/>
    <property type="evidence" value="ECO:0007669"/>
    <property type="project" value="UniProtKB-EC"/>
</dbReference>